<dbReference type="PROSITE" id="PS50303">
    <property type="entry name" value="PUM_HD"/>
    <property type="match status" value="1"/>
</dbReference>
<dbReference type="GO" id="GO:0003729">
    <property type="term" value="F:mRNA binding"/>
    <property type="evidence" value="ECO:0007669"/>
    <property type="project" value="TreeGrafter"/>
</dbReference>
<dbReference type="EMBL" id="CP031387">
    <property type="protein sequence ID" value="QPH00014.1"/>
    <property type="molecule type" value="Genomic_DNA"/>
</dbReference>
<dbReference type="Proteomes" id="UP000594364">
    <property type="component" value="Chromosome 3"/>
</dbReference>
<protein>
    <recommendedName>
        <fullName evidence="5">PUM-HD domain-containing protein</fullName>
    </recommendedName>
</protein>
<evidence type="ECO:0000259" key="5">
    <source>
        <dbReference type="PROSITE" id="PS50303"/>
    </source>
</evidence>
<dbReference type="Pfam" id="PF08144">
    <property type="entry name" value="CPL"/>
    <property type="match status" value="1"/>
</dbReference>
<feature type="compositionally biased region" description="Basic and acidic residues" evidence="4">
    <location>
        <begin position="85"/>
        <end position="102"/>
    </location>
</feature>
<dbReference type="InterPro" id="IPR011989">
    <property type="entry name" value="ARM-like"/>
</dbReference>
<feature type="compositionally biased region" description="Basic and acidic residues" evidence="4">
    <location>
        <begin position="57"/>
        <end position="70"/>
    </location>
</feature>
<keyword evidence="7" id="KW-1185">Reference proteome</keyword>
<feature type="compositionally biased region" description="Basic and acidic residues" evidence="4">
    <location>
        <begin position="20"/>
        <end position="44"/>
    </location>
</feature>
<sequence length="684" mass="75686">MAAKPVAACNKRKATPSSKGRSDSKKARLDEIKAQKTSASRDDVSDSDSDDGGVQLNDEKDAKVSKKEDSGANANTFDRAGMTSRESHAKQKQLALERKAAKPLADEVQRTKKIWERLRRKSHVPKEERQQLVEELFGIITGRCKEFVLKHDAVRAVQTAIKYATPDQRKQIARELEGTYAQLAESKYAKFLVGKLLVHNDDEIRDLVIPNFYGKVRKLINHSEASWILDDIYRTVATKEHKAVLLREWYGPEFSIKELTKDAKPTADLKEIITAEPSKRGPIMKTLLDMINSLVQKRMTGFTMLHDAMLQYFVNTQTGSEEFNEFIEMIKGDEGGDLLKNMAFTKSGARLSCLLLAYGSAKDRKQYLKVYKDTLVLMSGDVYAHTVILTAYDVIDDTKLTAKSVFPELVGENADETTQNIVGAANNPNARTTFLYLFEGLSKSLFPASHSFDLETLKEVHEIRQTTSKKDADIRQQELAASLSPYLIPAIEQGALDLTSSAFGCQFITDVLLSSTSHDKTAALEAIARAAAGDPKEEPAEDAMARPHISATSFGGRILKSLIQGGRFDKAAGKIIPTDPPLNFADILYPVIKDYVIDWATGPSSFVVVGLTESTDFSKSDELKKTLQKNKKLLEKAATEMTPEQEAAKVAQEEKKADKGGKKGKKKFEAPVGNAGSKLLLENL</sequence>
<gene>
    <name evidence="6" type="ORF">C2857_003118</name>
</gene>
<dbReference type="OrthoDB" id="497380at2759"/>
<evidence type="ECO:0000313" key="6">
    <source>
        <dbReference type="EMBL" id="QPH00014.1"/>
    </source>
</evidence>
<feature type="compositionally biased region" description="Basic and acidic residues" evidence="4">
    <location>
        <begin position="651"/>
        <end position="661"/>
    </location>
</feature>
<organism evidence="6 7">
    <name type="scientific">Epichloe festucae (strain Fl1)</name>
    <dbReference type="NCBI Taxonomy" id="877507"/>
    <lineage>
        <taxon>Eukaryota</taxon>
        <taxon>Fungi</taxon>
        <taxon>Dikarya</taxon>
        <taxon>Ascomycota</taxon>
        <taxon>Pezizomycotina</taxon>
        <taxon>Sordariomycetes</taxon>
        <taxon>Hypocreomycetidae</taxon>
        <taxon>Hypocreales</taxon>
        <taxon>Clavicipitaceae</taxon>
        <taxon>Epichloe</taxon>
    </lineage>
</organism>
<dbReference type="Gene3D" id="1.25.10.10">
    <property type="entry name" value="Leucine-rich Repeat Variant"/>
    <property type="match status" value="1"/>
</dbReference>
<evidence type="ECO:0000256" key="1">
    <source>
        <dbReference type="ARBA" id="ARBA00022737"/>
    </source>
</evidence>
<evidence type="ECO:0000256" key="2">
    <source>
        <dbReference type="ARBA" id="ARBA00022884"/>
    </source>
</evidence>
<feature type="region of interest" description="Disordered" evidence="4">
    <location>
        <begin position="637"/>
        <end position="670"/>
    </location>
</feature>
<proteinExistence type="predicted"/>
<dbReference type="GO" id="GO:0006417">
    <property type="term" value="P:regulation of translation"/>
    <property type="evidence" value="ECO:0007669"/>
    <property type="project" value="TreeGrafter"/>
</dbReference>
<dbReference type="SMART" id="SM00025">
    <property type="entry name" value="Pumilio"/>
    <property type="match status" value="4"/>
</dbReference>
<dbReference type="InterPro" id="IPR016024">
    <property type="entry name" value="ARM-type_fold"/>
</dbReference>
<dbReference type="InterPro" id="IPR040059">
    <property type="entry name" value="PUM3"/>
</dbReference>
<dbReference type="InterPro" id="IPR012959">
    <property type="entry name" value="CPL_dom"/>
</dbReference>
<dbReference type="PANTHER" id="PTHR13389:SF0">
    <property type="entry name" value="PUMILIO HOMOLOG 3"/>
    <property type="match status" value="1"/>
</dbReference>
<dbReference type="SUPFAM" id="SSF48371">
    <property type="entry name" value="ARM repeat"/>
    <property type="match status" value="1"/>
</dbReference>
<reference evidence="6 7" key="1">
    <citation type="journal article" date="2018" name="PLoS Genet.">
        <title>Repeat elements organise 3D genome structure and mediate transcription in the filamentous fungus Epichloe festucae.</title>
        <authorList>
            <person name="Winter D.J."/>
            <person name="Ganley A.R.D."/>
            <person name="Young C.A."/>
            <person name="Liachko I."/>
            <person name="Schardl C.L."/>
            <person name="Dupont P.Y."/>
            <person name="Berry D."/>
            <person name="Ram A."/>
            <person name="Scott B."/>
            <person name="Cox M.P."/>
        </authorList>
    </citation>
    <scope>NUCLEOTIDE SEQUENCE [LARGE SCALE GENOMIC DNA]</scope>
    <source>
        <strain evidence="6 7">Fl1</strain>
    </source>
</reference>
<evidence type="ECO:0000313" key="7">
    <source>
        <dbReference type="Proteomes" id="UP000594364"/>
    </source>
</evidence>
<accession>A0A7S9KRZ1</accession>
<evidence type="ECO:0000256" key="3">
    <source>
        <dbReference type="ARBA" id="ARBA00024893"/>
    </source>
</evidence>
<comment type="function">
    <text evidence="3">RNA-binding nucleolar protein required for pre-rRNA processing. Involved in production of 18S rRNA and assembly of small ribosomal subunit.</text>
</comment>
<dbReference type="InterPro" id="IPR033133">
    <property type="entry name" value="PUM-HD"/>
</dbReference>
<feature type="region of interest" description="Disordered" evidence="4">
    <location>
        <begin position="1"/>
        <end position="102"/>
    </location>
</feature>
<dbReference type="PANTHER" id="PTHR13389">
    <property type="entry name" value="PUMILIO HOMOLOG 3"/>
    <property type="match status" value="1"/>
</dbReference>
<name>A0A7S9KRZ1_EPIFF</name>
<dbReference type="AlphaFoldDB" id="A0A7S9KRZ1"/>
<feature type="domain" description="PUM-HD" evidence="5">
    <location>
        <begin position="72"/>
        <end position="445"/>
    </location>
</feature>
<keyword evidence="1" id="KW-0677">Repeat</keyword>
<evidence type="ECO:0000256" key="4">
    <source>
        <dbReference type="SAM" id="MobiDB-lite"/>
    </source>
</evidence>
<dbReference type="GO" id="GO:0005730">
    <property type="term" value="C:nucleolus"/>
    <property type="evidence" value="ECO:0007669"/>
    <property type="project" value="TreeGrafter"/>
</dbReference>
<dbReference type="InterPro" id="IPR001313">
    <property type="entry name" value="Pumilio_RNA-bd_rpt"/>
</dbReference>
<keyword evidence="2" id="KW-0694">RNA-binding</keyword>